<name>A0ACC3NZR7_9PEZI</name>
<evidence type="ECO:0000313" key="2">
    <source>
        <dbReference type="Proteomes" id="UP001281147"/>
    </source>
</evidence>
<dbReference type="EMBL" id="JAUTXU010000001">
    <property type="protein sequence ID" value="KAK3726098.1"/>
    <property type="molecule type" value="Genomic_DNA"/>
</dbReference>
<gene>
    <name evidence="1" type="ORF">LTR37_000246</name>
</gene>
<evidence type="ECO:0000313" key="1">
    <source>
        <dbReference type="EMBL" id="KAK3726098.1"/>
    </source>
</evidence>
<keyword evidence="2" id="KW-1185">Reference proteome</keyword>
<protein>
    <submittedName>
        <fullName evidence="1">Uncharacterized protein</fullName>
    </submittedName>
</protein>
<comment type="caution">
    <text evidence="1">The sequence shown here is derived from an EMBL/GenBank/DDBJ whole genome shotgun (WGS) entry which is preliminary data.</text>
</comment>
<reference evidence="1" key="1">
    <citation type="submission" date="2023-07" db="EMBL/GenBank/DDBJ databases">
        <title>Black Yeasts Isolated from many extreme environments.</title>
        <authorList>
            <person name="Coleine C."/>
            <person name="Stajich J.E."/>
            <person name="Selbmann L."/>
        </authorList>
    </citation>
    <scope>NUCLEOTIDE SEQUENCE</scope>
    <source>
        <strain evidence="1">CCFEE 5714</strain>
    </source>
</reference>
<accession>A0ACC3NZR7</accession>
<sequence length="128" mass="13831">MSDKDVRNAQSSIPIFTIDKSVAPGSFSRGSLVTLIRANSGLPLGTIRFRSLEEHIELTVNGRQTRMKEDGQRIATIKDNVLFCEDIGLTEAAVDEIVLSAVAMIIKSRKVRTESDAVGEVVSALAGE</sequence>
<proteinExistence type="predicted"/>
<dbReference type="Proteomes" id="UP001281147">
    <property type="component" value="Unassembled WGS sequence"/>
</dbReference>
<organism evidence="1 2">
    <name type="scientific">Vermiconidia calcicola</name>
    <dbReference type="NCBI Taxonomy" id="1690605"/>
    <lineage>
        <taxon>Eukaryota</taxon>
        <taxon>Fungi</taxon>
        <taxon>Dikarya</taxon>
        <taxon>Ascomycota</taxon>
        <taxon>Pezizomycotina</taxon>
        <taxon>Dothideomycetes</taxon>
        <taxon>Dothideomycetidae</taxon>
        <taxon>Mycosphaerellales</taxon>
        <taxon>Extremaceae</taxon>
        <taxon>Vermiconidia</taxon>
    </lineage>
</organism>